<accession>A0A6H5GL41</accession>
<keyword evidence="3" id="KW-1185">Reference proteome</keyword>
<sequence>MYGDADRVQFQGKPVASALKRSELHFELCQAQLTLSIANRGTKDTYVAKDLKNPARPISRADWPFGPSESSCSIPPHV</sequence>
<protein>
    <submittedName>
        <fullName evidence="2">Uncharacterized protein</fullName>
    </submittedName>
</protein>
<name>A0A6H5GL41_9HEMI</name>
<proteinExistence type="predicted"/>
<feature type="region of interest" description="Disordered" evidence="1">
    <location>
        <begin position="56"/>
        <end position="78"/>
    </location>
</feature>
<dbReference type="Proteomes" id="UP000479000">
    <property type="component" value="Unassembled WGS sequence"/>
</dbReference>
<feature type="compositionally biased region" description="Polar residues" evidence="1">
    <location>
        <begin position="68"/>
        <end position="78"/>
    </location>
</feature>
<dbReference type="EMBL" id="CADCXU010014441">
    <property type="protein sequence ID" value="CAB0004093.1"/>
    <property type="molecule type" value="Genomic_DNA"/>
</dbReference>
<organism evidence="2 3">
    <name type="scientific">Nesidiocoris tenuis</name>
    <dbReference type="NCBI Taxonomy" id="355587"/>
    <lineage>
        <taxon>Eukaryota</taxon>
        <taxon>Metazoa</taxon>
        <taxon>Ecdysozoa</taxon>
        <taxon>Arthropoda</taxon>
        <taxon>Hexapoda</taxon>
        <taxon>Insecta</taxon>
        <taxon>Pterygota</taxon>
        <taxon>Neoptera</taxon>
        <taxon>Paraneoptera</taxon>
        <taxon>Hemiptera</taxon>
        <taxon>Heteroptera</taxon>
        <taxon>Panheteroptera</taxon>
        <taxon>Cimicomorpha</taxon>
        <taxon>Miridae</taxon>
        <taxon>Dicyphina</taxon>
        <taxon>Nesidiocoris</taxon>
    </lineage>
</organism>
<gene>
    <name evidence="2" type="ORF">NTEN_LOCUS9570</name>
</gene>
<evidence type="ECO:0000313" key="2">
    <source>
        <dbReference type="EMBL" id="CAB0004093.1"/>
    </source>
</evidence>
<dbReference type="AlphaFoldDB" id="A0A6H5GL41"/>
<evidence type="ECO:0000313" key="3">
    <source>
        <dbReference type="Proteomes" id="UP000479000"/>
    </source>
</evidence>
<evidence type="ECO:0000256" key="1">
    <source>
        <dbReference type="SAM" id="MobiDB-lite"/>
    </source>
</evidence>
<reference evidence="2 3" key="1">
    <citation type="submission" date="2020-02" db="EMBL/GenBank/DDBJ databases">
        <authorList>
            <person name="Ferguson B K."/>
        </authorList>
    </citation>
    <scope>NUCLEOTIDE SEQUENCE [LARGE SCALE GENOMIC DNA]</scope>
</reference>